<protein>
    <submittedName>
        <fullName evidence="1">Uncharacterized protein</fullName>
    </submittedName>
</protein>
<proteinExistence type="predicted"/>
<accession>A0A450WDE2</accession>
<evidence type="ECO:0000313" key="1">
    <source>
        <dbReference type="EMBL" id="VFK15106.1"/>
    </source>
</evidence>
<gene>
    <name evidence="1" type="ORF">BECKLPF1236B_GA0070989_10723</name>
</gene>
<name>A0A450WDE2_9GAMM</name>
<sequence length="147" mass="16918">MDDLRWLQRQLNELTDVLWKSEHYSRDLLENQKGASQYWNDSAAIAIRNRYLSPREEEDQKALNMLKMQKEMLVHELTLVESITNKNIHALELSSFAIHELENSKTELRNAESSLSACARNTDHSEGELASVDTLLNQADQADARGY</sequence>
<dbReference type="EMBL" id="CAADFK010000072">
    <property type="protein sequence ID" value="VFK15106.1"/>
    <property type="molecule type" value="Genomic_DNA"/>
</dbReference>
<reference evidence="1" key="1">
    <citation type="submission" date="2019-02" db="EMBL/GenBank/DDBJ databases">
        <authorList>
            <person name="Gruber-Vodicka R. H."/>
            <person name="Seah K. B. B."/>
        </authorList>
    </citation>
    <scope>NUCLEOTIDE SEQUENCE</scope>
    <source>
        <strain evidence="1">BECK_S313</strain>
    </source>
</reference>
<organism evidence="1">
    <name type="scientific">Candidatus Kentrum sp. LPFa</name>
    <dbReference type="NCBI Taxonomy" id="2126335"/>
    <lineage>
        <taxon>Bacteria</taxon>
        <taxon>Pseudomonadati</taxon>
        <taxon>Pseudomonadota</taxon>
        <taxon>Gammaproteobacteria</taxon>
        <taxon>Candidatus Kentrum</taxon>
    </lineage>
</organism>
<dbReference type="AlphaFoldDB" id="A0A450WDE2"/>